<evidence type="ECO:0000313" key="2">
    <source>
        <dbReference type="EMBL" id="OGZ27714.1"/>
    </source>
</evidence>
<evidence type="ECO:0000313" key="3">
    <source>
        <dbReference type="Proteomes" id="UP000177740"/>
    </source>
</evidence>
<organism evidence="2 3">
    <name type="scientific">Candidatus Nealsonbacteria bacterium RIFOXYB1_FULL_40_15</name>
    <dbReference type="NCBI Taxonomy" id="1801677"/>
    <lineage>
        <taxon>Bacteria</taxon>
        <taxon>Candidatus Nealsoniibacteriota</taxon>
    </lineage>
</organism>
<dbReference type="Proteomes" id="UP000177740">
    <property type="component" value="Unassembled WGS sequence"/>
</dbReference>
<feature type="region of interest" description="Disordered" evidence="1">
    <location>
        <begin position="1"/>
        <end position="50"/>
    </location>
</feature>
<feature type="compositionally biased region" description="Basic and acidic residues" evidence="1">
    <location>
        <begin position="31"/>
        <end position="50"/>
    </location>
</feature>
<dbReference type="STRING" id="1801677.A2365_03665"/>
<dbReference type="AlphaFoldDB" id="A0A1G2EPH6"/>
<dbReference type="EMBL" id="MHMM01000004">
    <property type="protein sequence ID" value="OGZ27714.1"/>
    <property type="molecule type" value="Genomic_DNA"/>
</dbReference>
<accession>A0A1G2EPH6</accession>
<sequence length="121" mass="13633">MQELSGDYRSQRPRRESLIGTLESPSPGFHQGDKCDHAQSKETDFHHHDSIPSKVVTQKLIQSATACGTIVCSFINQAFPHLVKFVPPPKNFHSQMLMPEAPMGNPNNQSDQERQKNYGIF</sequence>
<feature type="region of interest" description="Disordered" evidence="1">
    <location>
        <begin position="96"/>
        <end position="121"/>
    </location>
</feature>
<gene>
    <name evidence="2" type="ORF">A2365_03665</name>
</gene>
<reference evidence="2 3" key="1">
    <citation type="journal article" date="2016" name="Nat. Commun.">
        <title>Thousands of microbial genomes shed light on interconnected biogeochemical processes in an aquifer system.</title>
        <authorList>
            <person name="Anantharaman K."/>
            <person name="Brown C.T."/>
            <person name="Hug L.A."/>
            <person name="Sharon I."/>
            <person name="Castelle C.J."/>
            <person name="Probst A.J."/>
            <person name="Thomas B.C."/>
            <person name="Singh A."/>
            <person name="Wilkins M.J."/>
            <person name="Karaoz U."/>
            <person name="Brodie E.L."/>
            <person name="Williams K.H."/>
            <person name="Hubbard S.S."/>
            <person name="Banfield J.F."/>
        </authorList>
    </citation>
    <scope>NUCLEOTIDE SEQUENCE [LARGE SCALE GENOMIC DNA]</scope>
</reference>
<evidence type="ECO:0000256" key="1">
    <source>
        <dbReference type="SAM" id="MobiDB-lite"/>
    </source>
</evidence>
<comment type="caution">
    <text evidence="2">The sequence shown here is derived from an EMBL/GenBank/DDBJ whole genome shotgun (WGS) entry which is preliminary data.</text>
</comment>
<proteinExistence type="predicted"/>
<name>A0A1G2EPH6_9BACT</name>
<feature type="compositionally biased region" description="Basic and acidic residues" evidence="1">
    <location>
        <begin position="111"/>
        <end position="121"/>
    </location>
</feature>
<protein>
    <submittedName>
        <fullName evidence="2">Uncharacterized protein</fullName>
    </submittedName>
</protein>